<dbReference type="AlphaFoldDB" id="A0A1E3RXP9"/>
<evidence type="ECO:0000256" key="1">
    <source>
        <dbReference type="SAM" id="MobiDB-lite"/>
    </source>
</evidence>
<comment type="caution">
    <text evidence="2">The sequence shown here is derived from an EMBL/GenBank/DDBJ whole genome shotgun (WGS) entry which is preliminary data.</text>
</comment>
<feature type="compositionally biased region" description="Low complexity" evidence="1">
    <location>
        <begin position="1"/>
        <end position="11"/>
    </location>
</feature>
<evidence type="ECO:0000313" key="2">
    <source>
        <dbReference type="EMBL" id="ODQ94630.1"/>
    </source>
</evidence>
<dbReference type="Proteomes" id="UP000094243">
    <property type="component" value="Unassembled WGS sequence"/>
</dbReference>
<name>A0A1E3RXP9_9MYCO</name>
<feature type="region of interest" description="Disordered" evidence="1">
    <location>
        <begin position="1"/>
        <end position="26"/>
    </location>
</feature>
<proteinExistence type="predicted"/>
<organism evidence="2 3">
    <name type="scientific">Mycolicibacterium holsaticum</name>
    <dbReference type="NCBI Taxonomy" id="152142"/>
    <lineage>
        <taxon>Bacteria</taxon>
        <taxon>Bacillati</taxon>
        <taxon>Actinomycetota</taxon>
        <taxon>Actinomycetes</taxon>
        <taxon>Mycobacteriales</taxon>
        <taxon>Mycobacteriaceae</taxon>
        <taxon>Mycolicibacterium</taxon>
    </lineage>
</organism>
<sequence length="89" mass="9975">MTGPEPRILGGRPHHPGHLHARDERRFQPQLIFAAQQQQVGKADPGRAHVDDHHVTVCGGCVDVGVVQPRRTGKFPRDKRFHMVTVSRC</sequence>
<evidence type="ECO:0000313" key="3">
    <source>
        <dbReference type="Proteomes" id="UP000094243"/>
    </source>
</evidence>
<accession>A0A1E3RXP9</accession>
<reference evidence="3" key="1">
    <citation type="submission" date="2016-09" db="EMBL/GenBank/DDBJ databases">
        <authorList>
            <person name="Greninger A.L."/>
            <person name="Jerome K.R."/>
            <person name="Mcnair B."/>
            <person name="Wallis C."/>
            <person name="Fang F."/>
        </authorList>
    </citation>
    <scope>NUCLEOTIDE SEQUENCE [LARGE SCALE GENOMIC DNA]</scope>
    <source>
        <strain evidence="3">M7</strain>
    </source>
</reference>
<dbReference type="EMBL" id="MIGZ01000035">
    <property type="protein sequence ID" value="ODQ94630.1"/>
    <property type="molecule type" value="Genomic_DNA"/>
</dbReference>
<protein>
    <submittedName>
        <fullName evidence="2">Uncharacterized protein</fullName>
    </submittedName>
</protein>
<gene>
    <name evidence="2" type="ORF">BHQ17_08330</name>
</gene>
<keyword evidence="3" id="KW-1185">Reference proteome</keyword>